<gene>
    <name evidence="1" type="ORF">S06H3_30850</name>
</gene>
<sequence length="56" mass="6614">DTVLLASSDSDFIGLRNDVISQGKGFIFVCFEHNVAWEIRRSYHLFFEEIREKIQH</sequence>
<name>X1PKY6_9ZZZZ</name>
<feature type="non-terminal residue" evidence="1">
    <location>
        <position position="1"/>
    </location>
</feature>
<organism evidence="1">
    <name type="scientific">marine sediment metagenome</name>
    <dbReference type="NCBI Taxonomy" id="412755"/>
    <lineage>
        <taxon>unclassified sequences</taxon>
        <taxon>metagenomes</taxon>
        <taxon>ecological metagenomes</taxon>
    </lineage>
</organism>
<dbReference type="EMBL" id="BARV01018207">
    <property type="protein sequence ID" value="GAI31519.1"/>
    <property type="molecule type" value="Genomic_DNA"/>
</dbReference>
<dbReference type="AlphaFoldDB" id="X1PKY6"/>
<evidence type="ECO:0008006" key="2">
    <source>
        <dbReference type="Google" id="ProtNLM"/>
    </source>
</evidence>
<evidence type="ECO:0000313" key="1">
    <source>
        <dbReference type="EMBL" id="GAI31519.1"/>
    </source>
</evidence>
<proteinExistence type="predicted"/>
<comment type="caution">
    <text evidence="1">The sequence shown here is derived from an EMBL/GenBank/DDBJ whole genome shotgun (WGS) entry which is preliminary data.</text>
</comment>
<reference evidence="1" key="1">
    <citation type="journal article" date="2014" name="Front. Microbiol.">
        <title>High frequency of phylogenetically diverse reductive dehalogenase-homologous genes in deep subseafloor sedimentary metagenomes.</title>
        <authorList>
            <person name="Kawai M."/>
            <person name="Futagami T."/>
            <person name="Toyoda A."/>
            <person name="Takaki Y."/>
            <person name="Nishi S."/>
            <person name="Hori S."/>
            <person name="Arai W."/>
            <person name="Tsubouchi T."/>
            <person name="Morono Y."/>
            <person name="Uchiyama I."/>
            <person name="Ito T."/>
            <person name="Fujiyama A."/>
            <person name="Inagaki F."/>
            <person name="Takami H."/>
        </authorList>
    </citation>
    <scope>NUCLEOTIDE SEQUENCE</scope>
    <source>
        <strain evidence="1">Expedition CK06-06</strain>
    </source>
</reference>
<protein>
    <recommendedName>
        <fullName evidence="2">NYN domain-containing protein</fullName>
    </recommendedName>
</protein>
<dbReference type="Gene3D" id="3.40.50.1010">
    <property type="entry name" value="5'-nuclease"/>
    <property type="match status" value="1"/>
</dbReference>
<accession>X1PKY6</accession>